<keyword evidence="5" id="KW-1185">Reference proteome</keyword>
<accession>A0ABS1SED9</accession>
<proteinExistence type="predicted"/>
<evidence type="ECO:0000256" key="3">
    <source>
        <dbReference type="SAM" id="MobiDB-lite"/>
    </source>
</evidence>
<evidence type="ECO:0000256" key="1">
    <source>
        <dbReference type="ARBA" id="ARBA00022603"/>
    </source>
</evidence>
<dbReference type="Pfam" id="PF03602">
    <property type="entry name" value="Cons_hypoth95"/>
    <property type="match status" value="1"/>
</dbReference>
<dbReference type="GO" id="GO:0032259">
    <property type="term" value="P:methylation"/>
    <property type="evidence" value="ECO:0007669"/>
    <property type="project" value="UniProtKB-KW"/>
</dbReference>
<evidence type="ECO:0000313" key="5">
    <source>
        <dbReference type="Proteomes" id="UP001645859"/>
    </source>
</evidence>
<keyword evidence="1 4" id="KW-0489">Methyltransferase</keyword>
<reference evidence="4 5" key="1">
    <citation type="submission" date="2018-09" db="EMBL/GenBank/DDBJ databases">
        <title>Comparative genomics of Leucobacter spp.</title>
        <authorList>
            <person name="Reis A.C."/>
            <person name="Kolvenbach B.A."/>
            <person name="Corvini P.F.X."/>
            <person name="Nunes O.C."/>
        </authorList>
    </citation>
    <scope>NUCLEOTIDE SEQUENCE [LARGE SCALE GENOMIC DNA]</scope>
    <source>
        <strain evidence="4 5">TAN 31504</strain>
    </source>
</reference>
<evidence type="ECO:0000256" key="2">
    <source>
        <dbReference type="ARBA" id="ARBA00022679"/>
    </source>
</evidence>
<dbReference type="GO" id="GO:0008168">
    <property type="term" value="F:methyltransferase activity"/>
    <property type="evidence" value="ECO:0007669"/>
    <property type="project" value="UniProtKB-KW"/>
</dbReference>
<keyword evidence="2" id="KW-0808">Transferase</keyword>
<dbReference type="CDD" id="cd02440">
    <property type="entry name" value="AdoMet_MTases"/>
    <property type="match status" value="1"/>
</dbReference>
<organism evidence="4 5">
    <name type="scientific">Leucobacter chromiireducens subsp. solipictus</name>
    <dbReference type="NCBI Taxonomy" id="398235"/>
    <lineage>
        <taxon>Bacteria</taxon>
        <taxon>Bacillati</taxon>
        <taxon>Actinomycetota</taxon>
        <taxon>Actinomycetes</taxon>
        <taxon>Micrococcales</taxon>
        <taxon>Microbacteriaceae</taxon>
        <taxon>Leucobacter</taxon>
    </lineage>
</organism>
<gene>
    <name evidence="4" type="ORF">D3230_00895</name>
</gene>
<dbReference type="PANTHER" id="PTHR43542">
    <property type="entry name" value="METHYLTRANSFERASE"/>
    <property type="match status" value="1"/>
</dbReference>
<dbReference type="InterPro" id="IPR004398">
    <property type="entry name" value="RNA_MeTrfase_RsmD"/>
</dbReference>
<protein>
    <submittedName>
        <fullName evidence="4">RsmD family RNA methyltransferase</fullName>
    </submittedName>
</protein>
<evidence type="ECO:0000313" key="4">
    <source>
        <dbReference type="EMBL" id="MBL3677864.1"/>
    </source>
</evidence>
<sequence>MTRVIAGAAGSLRLDVPKSGTRPTSDRVREAIFSALESWGLVSGARVLDLYAGSGALGLEAASRGAAAVTLVEKHPQAAQVAQRNARTVLAAFRGGDAPTLDVVRQSVQGYLDAAGERNGSALWDVALMDPPYDLGEAELSGNLTALIPLLADDAIVLVERSTRSPQPAWPAGLTLVREKRYGETVLWWAEPTEPTEPTTSPESPANIPA</sequence>
<name>A0ABS1SED9_9MICO</name>
<dbReference type="RefSeq" id="WP_202343128.1">
    <property type="nucleotide sequence ID" value="NZ_BAAAPI010000016.1"/>
</dbReference>
<dbReference type="Gene3D" id="3.40.50.150">
    <property type="entry name" value="Vaccinia Virus protein VP39"/>
    <property type="match status" value="1"/>
</dbReference>
<feature type="region of interest" description="Disordered" evidence="3">
    <location>
        <begin position="190"/>
        <end position="210"/>
    </location>
</feature>
<dbReference type="InterPro" id="IPR029063">
    <property type="entry name" value="SAM-dependent_MTases_sf"/>
</dbReference>
<dbReference type="Proteomes" id="UP001645859">
    <property type="component" value="Unassembled WGS sequence"/>
</dbReference>
<comment type="caution">
    <text evidence="4">The sequence shown here is derived from an EMBL/GenBank/DDBJ whole genome shotgun (WGS) entry which is preliminary data.</text>
</comment>
<dbReference type="PIRSF" id="PIRSF004553">
    <property type="entry name" value="CHP00095"/>
    <property type="match status" value="1"/>
</dbReference>
<feature type="compositionally biased region" description="Low complexity" evidence="3">
    <location>
        <begin position="191"/>
        <end position="210"/>
    </location>
</feature>
<dbReference type="PANTHER" id="PTHR43542:SF1">
    <property type="entry name" value="METHYLTRANSFERASE"/>
    <property type="match status" value="1"/>
</dbReference>
<dbReference type="SUPFAM" id="SSF53335">
    <property type="entry name" value="S-adenosyl-L-methionine-dependent methyltransferases"/>
    <property type="match status" value="1"/>
</dbReference>
<dbReference type="EMBL" id="QYAC01000001">
    <property type="protein sequence ID" value="MBL3677864.1"/>
    <property type="molecule type" value="Genomic_DNA"/>
</dbReference>